<evidence type="ECO:0000313" key="2">
    <source>
        <dbReference type="Proteomes" id="UP000601361"/>
    </source>
</evidence>
<proteinExistence type="predicted"/>
<accession>A0ABQ1X8R8</accession>
<dbReference type="Proteomes" id="UP000601361">
    <property type="component" value="Unassembled WGS sequence"/>
</dbReference>
<dbReference type="EMBL" id="BMGS01000016">
    <property type="protein sequence ID" value="GGG61340.1"/>
    <property type="molecule type" value="Genomic_DNA"/>
</dbReference>
<name>A0ABQ1X8R8_9BACT</name>
<protein>
    <submittedName>
        <fullName evidence="1">Uncharacterized protein</fullName>
    </submittedName>
</protein>
<comment type="caution">
    <text evidence="1">The sequence shown here is derived from an EMBL/GenBank/DDBJ whole genome shotgun (WGS) entry which is preliminary data.</text>
</comment>
<sequence length="81" mass="9225">MYTYLKPFLLGGRRFSRAVKFDKDTFFGFYKGCQLDISRVNKNSQWSIDVRHADGGYLYGGYYDAHTIEEALNEAITGAGI</sequence>
<organism evidence="1 2">
    <name type="scientific">Hymenobacter glacieicola</name>
    <dbReference type="NCBI Taxonomy" id="1562124"/>
    <lineage>
        <taxon>Bacteria</taxon>
        <taxon>Pseudomonadati</taxon>
        <taxon>Bacteroidota</taxon>
        <taxon>Cytophagia</taxon>
        <taxon>Cytophagales</taxon>
        <taxon>Hymenobacteraceae</taxon>
        <taxon>Hymenobacter</taxon>
    </lineage>
</organism>
<evidence type="ECO:0000313" key="1">
    <source>
        <dbReference type="EMBL" id="GGG61340.1"/>
    </source>
</evidence>
<dbReference type="RefSeq" id="WP_188559798.1">
    <property type="nucleotide sequence ID" value="NZ_BMGS01000016.1"/>
</dbReference>
<reference evidence="2" key="1">
    <citation type="journal article" date="2019" name="Int. J. Syst. Evol. Microbiol.">
        <title>The Global Catalogue of Microorganisms (GCM) 10K type strain sequencing project: providing services to taxonomists for standard genome sequencing and annotation.</title>
        <authorList>
            <consortium name="The Broad Institute Genomics Platform"/>
            <consortium name="The Broad Institute Genome Sequencing Center for Infectious Disease"/>
            <person name="Wu L."/>
            <person name="Ma J."/>
        </authorList>
    </citation>
    <scope>NUCLEOTIDE SEQUENCE [LARGE SCALE GENOMIC DNA]</scope>
    <source>
        <strain evidence="2">CGMCC 1.12990</strain>
    </source>
</reference>
<gene>
    <name evidence="1" type="ORF">GCM10011378_41720</name>
</gene>
<keyword evidence="2" id="KW-1185">Reference proteome</keyword>